<reference evidence="3 4" key="1">
    <citation type="journal article" date="2008" name="PLoS ONE">
        <title>Genome sequence of the saprophyte Leptospira biflexa provides insights into the evolution of Leptospira and the pathogenesis of leptospirosis.</title>
        <authorList>
            <person name="Picardeau M."/>
            <person name="Bulach D.M."/>
            <person name="Bouchier C."/>
            <person name="Zuerner R.L."/>
            <person name="Zidane N."/>
            <person name="Wilson P.J."/>
            <person name="Creno S."/>
            <person name="Kuczek E.S."/>
            <person name="Bommezzadri S."/>
            <person name="Davis J.C."/>
            <person name="McGrath A."/>
            <person name="Johnson M.J."/>
            <person name="Boursaux-Eude C."/>
            <person name="Seemann T."/>
            <person name="Rouy Z."/>
            <person name="Coppel R.L."/>
            <person name="Rood J.I."/>
            <person name="Lajus A."/>
            <person name="Davies J.K."/>
            <person name="Medigue C."/>
            <person name="Adler B."/>
        </authorList>
    </citation>
    <scope>NUCLEOTIDE SEQUENCE [LARGE SCALE GENOMIC DNA]</scope>
    <source>
        <strain evidence="4">Patoc 1 / ATCC 23582 / Paris</strain>
    </source>
</reference>
<keyword evidence="1" id="KW-0175">Coiled coil</keyword>
<dbReference type="AlphaFoldDB" id="B0SU97"/>
<name>B0SU97_LEPBP</name>
<dbReference type="EMBL" id="CP000787">
    <property type="protein sequence ID" value="ABZ99781.1"/>
    <property type="molecule type" value="Genomic_DNA"/>
</dbReference>
<dbReference type="OrthoDB" id="318771at2"/>
<feature type="region of interest" description="Disordered" evidence="2">
    <location>
        <begin position="1"/>
        <end position="38"/>
    </location>
</feature>
<evidence type="ECO:0000256" key="1">
    <source>
        <dbReference type="SAM" id="Coils"/>
    </source>
</evidence>
<proteinExistence type="predicted"/>
<evidence type="ECO:0008006" key="5">
    <source>
        <dbReference type="Google" id="ProtNLM"/>
    </source>
</evidence>
<keyword evidence="4" id="KW-1185">Reference proteome</keyword>
<dbReference type="STRING" id="456481.LEPBI_II0248"/>
<accession>B0SU97</accession>
<sequence length="409" mass="48598">MPDVLSGKSSFSMPTPKPKLRKVTKAKKTNTDVPSQMNEETLIWSGESSNQTKAQKEFNDALRKHKETIERTKEIEPLFQLVNDTYLNVVLPELNKQKQLERERFELMCSILLEEKLSFGKMQREFLRRYLLDMCNDALAEDSEFYSPFRDQLETKFEKMERIRYKNQMESRIKQTFGVDIDLDDFNRTQFDSDEEREVHEEKYRDFREKYEEYRSEYFRKSQSGFKEKSKSKAQMEKEKKQLEAERLLSTDINSLFKNLAKLIHPDKEQDPVLREKKAKLMTKLSGARDNLNIAEILEIKLQVDELIPNQQTNVSFHDTSIKRFVGIIKSKIRELEDSIKQRFFTHPLMADFPSSKITKETLDVYLKRVKLDNQMVTKAYQKEVDQLTKEPKYIKEMIRELQSLGVQF</sequence>
<organism evidence="3 4">
    <name type="scientific">Leptospira biflexa serovar Patoc (strain Patoc 1 / ATCC 23582 / Paris)</name>
    <dbReference type="NCBI Taxonomy" id="456481"/>
    <lineage>
        <taxon>Bacteria</taxon>
        <taxon>Pseudomonadati</taxon>
        <taxon>Spirochaetota</taxon>
        <taxon>Spirochaetia</taxon>
        <taxon>Leptospirales</taxon>
        <taxon>Leptospiraceae</taxon>
        <taxon>Leptospira</taxon>
    </lineage>
</organism>
<feature type="compositionally biased region" description="Basic residues" evidence="2">
    <location>
        <begin position="18"/>
        <end position="28"/>
    </location>
</feature>
<dbReference type="BioCyc" id="LBIF456481:LEPBI_RS18270-MONOMER"/>
<dbReference type="KEGG" id="lbi:LEPBI_II0248"/>
<feature type="coiled-coil region" evidence="1">
    <location>
        <begin position="197"/>
        <end position="251"/>
    </location>
</feature>
<evidence type="ECO:0000256" key="2">
    <source>
        <dbReference type="SAM" id="MobiDB-lite"/>
    </source>
</evidence>
<protein>
    <recommendedName>
        <fullName evidence="5">J domain-containing protein</fullName>
    </recommendedName>
</protein>
<dbReference type="Proteomes" id="UP000001847">
    <property type="component" value="Chromosome II"/>
</dbReference>
<dbReference type="RefSeq" id="WP_012476718.1">
    <property type="nucleotide sequence ID" value="NC_010843.1"/>
</dbReference>
<gene>
    <name evidence="3" type="ordered locus">LEPBI_II0248</name>
</gene>
<evidence type="ECO:0000313" key="3">
    <source>
        <dbReference type="EMBL" id="ABZ99781.1"/>
    </source>
</evidence>
<evidence type="ECO:0000313" key="4">
    <source>
        <dbReference type="Proteomes" id="UP000001847"/>
    </source>
</evidence>
<dbReference type="HOGENOM" id="CLU_045814_0_0_12"/>